<gene>
    <name evidence="3" type="ORF">J2W94_003011</name>
</gene>
<keyword evidence="4" id="KW-1185">Reference proteome</keyword>
<feature type="region of interest" description="Disordered" evidence="1">
    <location>
        <begin position="111"/>
        <end position="144"/>
    </location>
</feature>
<dbReference type="Proteomes" id="UP001254759">
    <property type="component" value="Unassembled WGS sequence"/>
</dbReference>
<evidence type="ECO:0000313" key="4">
    <source>
        <dbReference type="Proteomes" id="UP001254759"/>
    </source>
</evidence>
<comment type="caution">
    <text evidence="3">The sequence shown here is derived from an EMBL/GenBank/DDBJ whole genome shotgun (WGS) entry which is preliminary data.</text>
</comment>
<keyword evidence="2" id="KW-0812">Transmembrane</keyword>
<evidence type="ECO:0000256" key="2">
    <source>
        <dbReference type="SAM" id="Phobius"/>
    </source>
</evidence>
<organism evidence="3 4">
    <name type="scientific">Pseudoxanthomonas sacheonensis</name>
    <dbReference type="NCBI Taxonomy" id="443615"/>
    <lineage>
        <taxon>Bacteria</taxon>
        <taxon>Pseudomonadati</taxon>
        <taxon>Pseudomonadota</taxon>
        <taxon>Gammaproteobacteria</taxon>
        <taxon>Lysobacterales</taxon>
        <taxon>Lysobacteraceae</taxon>
        <taxon>Pseudoxanthomonas</taxon>
    </lineage>
</organism>
<accession>A0ABU1RVA5</accession>
<feature type="transmembrane region" description="Helical" evidence="2">
    <location>
        <begin position="13"/>
        <end position="32"/>
    </location>
</feature>
<sequence>MGSEGKQGYAAQIAAWLGVMAVHVGLFWVLTYQDRESRPLENSARLRLLFIDPVPRPTPPSPPTPSAVPQAQIRQSASMANRPAVVLSPPPTIANPTSDLPITAAELLEQGREQAREQAPPSFAADPLRSRRPQLPGGERRGSFRMREPLSAAKVVGFIGKAFGDPGPPCPRIQARISGLLTATSDRERELLDEELRRDREYCRP</sequence>
<evidence type="ECO:0000256" key="1">
    <source>
        <dbReference type="SAM" id="MobiDB-lite"/>
    </source>
</evidence>
<evidence type="ECO:0000313" key="3">
    <source>
        <dbReference type="EMBL" id="MDR6842706.1"/>
    </source>
</evidence>
<dbReference type="EMBL" id="JAVDTT010000004">
    <property type="protein sequence ID" value="MDR6842706.1"/>
    <property type="molecule type" value="Genomic_DNA"/>
</dbReference>
<keyword evidence="2" id="KW-1133">Transmembrane helix</keyword>
<name>A0ABU1RVA5_9GAMM</name>
<proteinExistence type="predicted"/>
<protein>
    <recommendedName>
        <fullName evidence="5">Energy transducer TonB</fullName>
    </recommendedName>
</protein>
<dbReference type="RefSeq" id="WP_310095141.1">
    <property type="nucleotide sequence ID" value="NZ_JAVDTT010000004.1"/>
</dbReference>
<keyword evidence="2" id="KW-0472">Membrane</keyword>
<evidence type="ECO:0008006" key="5">
    <source>
        <dbReference type="Google" id="ProtNLM"/>
    </source>
</evidence>
<reference evidence="3 4" key="1">
    <citation type="submission" date="2023-07" db="EMBL/GenBank/DDBJ databases">
        <title>Sorghum-associated microbial communities from plants grown in Nebraska, USA.</title>
        <authorList>
            <person name="Schachtman D."/>
        </authorList>
    </citation>
    <scope>NUCLEOTIDE SEQUENCE [LARGE SCALE GENOMIC DNA]</scope>
    <source>
        <strain evidence="3 4">BE107</strain>
    </source>
</reference>